<dbReference type="Gene3D" id="3.40.50.970">
    <property type="match status" value="1"/>
</dbReference>
<dbReference type="CDD" id="cd07033">
    <property type="entry name" value="TPP_PYR_DXS_TK_like"/>
    <property type="match status" value="1"/>
</dbReference>
<reference evidence="5 6" key="1">
    <citation type="submission" date="2019-08" db="EMBL/GenBank/DDBJ databases">
        <title>Deep-cultivation of Planctomycetes and their phenomic and genomic characterization uncovers novel biology.</title>
        <authorList>
            <person name="Wiegand S."/>
            <person name="Jogler M."/>
            <person name="Boedeker C."/>
            <person name="Pinto D."/>
            <person name="Vollmers J."/>
            <person name="Rivas-Marin E."/>
            <person name="Kohn T."/>
            <person name="Peeters S.H."/>
            <person name="Heuer A."/>
            <person name="Rast P."/>
            <person name="Oberbeckmann S."/>
            <person name="Bunk B."/>
            <person name="Jeske O."/>
            <person name="Meyerdierks A."/>
            <person name="Storesund J.E."/>
            <person name="Kallscheuer N."/>
            <person name="Luecker S."/>
            <person name="Lage O.M."/>
            <person name="Pohl T."/>
            <person name="Merkel B.J."/>
            <person name="Hornburger P."/>
            <person name="Mueller R.-W."/>
            <person name="Bruemmer F."/>
            <person name="Labrenz M."/>
            <person name="Spormann A.M."/>
            <person name="Op den Camp H."/>
            <person name="Overmann J."/>
            <person name="Amann R."/>
            <person name="Jetten M.S.M."/>
            <person name="Mascher T."/>
            <person name="Medema M.H."/>
            <person name="Devos D.P."/>
            <person name="Kaster A.-K."/>
            <person name="Ovreas L."/>
            <person name="Rohde M."/>
            <person name="Galperin M.Y."/>
            <person name="Jogler C."/>
        </authorList>
    </citation>
    <scope>NUCLEOTIDE SEQUENCE [LARGE SCALE GENOMIC DNA]</scope>
    <source>
        <strain evidence="5 6">UC8</strain>
    </source>
</reference>
<dbReference type="SUPFAM" id="SSF52922">
    <property type="entry name" value="TK C-terminal domain-like"/>
    <property type="match status" value="1"/>
</dbReference>
<dbReference type="InterPro" id="IPR033248">
    <property type="entry name" value="Transketolase_C"/>
</dbReference>
<dbReference type="EC" id="2.2.1.7" evidence="5"/>
<evidence type="ECO:0000256" key="3">
    <source>
        <dbReference type="ARBA" id="ARBA00023052"/>
    </source>
</evidence>
<dbReference type="InterPro" id="IPR029061">
    <property type="entry name" value="THDP-binding"/>
</dbReference>
<evidence type="ECO:0000256" key="1">
    <source>
        <dbReference type="ARBA" id="ARBA00001964"/>
    </source>
</evidence>
<dbReference type="RefSeq" id="WP_068141906.1">
    <property type="nucleotide sequence ID" value="NZ_CP042914.1"/>
</dbReference>
<dbReference type="KEGG" id="rul:UC8_50160"/>
<dbReference type="Proteomes" id="UP000325286">
    <property type="component" value="Chromosome"/>
</dbReference>
<dbReference type="EMBL" id="CP042914">
    <property type="protein sequence ID" value="QEG42973.1"/>
    <property type="molecule type" value="Genomic_DNA"/>
</dbReference>
<dbReference type="AlphaFoldDB" id="A0A5B9R8L4"/>
<keyword evidence="3" id="KW-0786">Thiamine pyrophosphate</keyword>
<protein>
    <submittedName>
        <fullName evidence="5">1-deoxy-D-xylulose-5-phosphate synthase</fullName>
        <ecNumber evidence="5">2.2.1.7</ecNumber>
    </submittedName>
</protein>
<keyword evidence="6" id="KW-1185">Reference proteome</keyword>
<evidence type="ECO:0000256" key="2">
    <source>
        <dbReference type="ARBA" id="ARBA00007131"/>
    </source>
</evidence>
<dbReference type="PANTHER" id="PTHR43825:SF5">
    <property type="entry name" value="HYPOTHETICAL TRANSKETOLASE FAMILY PROTEIN"/>
    <property type="match status" value="1"/>
</dbReference>
<dbReference type="Pfam" id="PF02779">
    <property type="entry name" value="Transket_pyr"/>
    <property type="match status" value="1"/>
</dbReference>
<dbReference type="PANTHER" id="PTHR43825">
    <property type="entry name" value="PYRUVATE DEHYDROGENASE E1 COMPONENT"/>
    <property type="match status" value="1"/>
</dbReference>
<organism evidence="5 6">
    <name type="scientific">Roseimaritima ulvae</name>
    <dbReference type="NCBI Taxonomy" id="980254"/>
    <lineage>
        <taxon>Bacteria</taxon>
        <taxon>Pseudomonadati</taxon>
        <taxon>Planctomycetota</taxon>
        <taxon>Planctomycetia</taxon>
        <taxon>Pirellulales</taxon>
        <taxon>Pirellulaceae</taxon>
        <taxon>Roseimaritima</taxon>
    </lineage>
</organism>
<gene>
    <name evidence="5" type="primary">dxs_2</name>
    <name evidence="5" type="ORF">UC8_50160</name>
</gene>
<dbReference type="Pfam" id="PF02780">
    <property type="entry name" value="Transketolase_C"/>
    <property type="match status" value="1"/>
</dbReference>
<evidence type="ECO:0000313" key="5">
    <source>
        <dbReference type="EMBL" id="QEG42973.1"/>
    </source>
</evidence>
<sequence length="314" mass="33426">MRDQFIATLTEMAEADDSVVLITGDLGFGVLNDFAKRFPKQYINAGVAEQNMTGIASGMALEGYKVYTYSIANFVFMRCLEQIRNDAAYHDANVNVVSVGGGFSYGALGISHHATEDLAIMRTIPGATVFCPSDTWETDAVTRASAASKGVSYLRLDKSVASTPETSEPFAVGRARLIQEGSDVTFVAAGGILQEVLDAANQLRQHGVSAAVMSLPTIKPLDENALRAAARKTKAMVCVEEHTVLGGIGSAVAEVLLSGPDRPEHFLRIGLEDQFSSVVGSQAYLRAHYGLNCPAILDRTLKLLGRAARPAVAA</sequence>
<evidence type="ECO:0000313" key="6">
    <source>
        <dbReference type="Proteomes" id="UP000325286"/>
    </source>
</evidence>
<dbReference type="OrthoDB" id="9803371at2"/>
<dbReference type="SMART" id="SM00861">
    <property type="entry name" value="Transket_pyr"/>
    <property type="match status" value="1"/>
</dbReference>
<proteinExistence type="inferred from homology"/>
<keyword evidence="5" id="KW-0808">Transferase</keyword>
<feature type="domain" description="Transketolase-like pyrimidine-binding" evidence="4">
    <location>
        <begin position="1"/>
        <end position="162"/>
    </location>
</feature>
<dbReference type="FunFam" id="3.40.50.970:FF:000129">
    <property type="entry name" value="Transketolase"/>
    <property type="match status" value="1"/>
</dbReference>
<comment type="cofactor">
    <cofactor evidence="1">
        <name>thiamine diphosphate</name>
        <dbReference type="ChEBI" id="CHEBI:58937"/>
    </cofactor>
</comment>
<dbReference type="InterPro" id="IPR005475">
    <property type="entry name" value="Transketolase-like_Pyr-bd"/>
</dbReference>
<evidence type="ECO:0000259" key="4">
    <source>
        <dbReference type="SMART" id="SM00861"/>
    </source>
</evidence>
<comment type="similarity">
    <text evidence="2">Belongs to the transketolase family.</text>
</comment>
<dbReference type="InterPro" id="IPR009014">
    <property type="entry name" value="Transketo_C/PFOR_II"/>
</dbReference>
<dbReference type="SUPFAM" id="SSF52518">
    <property type="entry name" value="Thiamin diphosphate-binding fold (THDP-binding)"/>
    <property type="match status" value="1"/>
</dbReference>
<accession>A0A5B9R8L4</accession>
<dbReference type="GO" id="GO:0008661">
    <property type="term" value="F:1-deoxy-D-xylulose-5-phosphate synthase activity"/>
    <property type="evidence" value="ECO:0007669"/>
    <property type="project" value="UniProtKB-EC"/>
</dbReference>
<name>A0A5B9R8L4_9BACT</name>
<dbReference type="InterPro" id="IPR051157">
    <property type="entry name" value="PDH/Transketolase"/>
</dbReference>
<dbReference type="Gene3D" id="3.40.50.920">
    <property type="match status" value="1"/>
</dbReference>